<evidence type="ECO:0000313" key="2">
    <source>
        <dbReference type="EMBL" id="MBC1173426.1"/>
    </source>
</evidence>
<organism evidence="2">
    <name type="scientific">Lutzomyia longipalpis</name>
    <name type="common">Sand fly</name>
    <dbReference type="NCBI Taxonomy" id="7200"/>
    <lineage>
        <taxon>Eukaryota</taxon>
        <taxon>Metazoa</taxon>
        <taxon>Ecdysozoa</taxon>
        <taxon>Arthropoda</taxon>
        <taxon>Hexapoda</taxon>
        <taxon>Insecta</taxon>
        <taxon>Pterygota</taxon>
        <taxon>Neoptera</taxon>
        <taxon>Endopterygota</taxon>
        <taxon>Diptera</taxon>
        <taxon>Nematocera</taxon>
        <taxon>Psychodoidea</taxon>
        <taxon>Psychodidae</taxon>
        <taxon>Lutzomyia</taxon>
        <taxon>Lutzomyia</taxon>
    </lineage>
</organism>
<reference evidence="2" key="1">
    <citation type="journal article" date="2020" name="BMC">
        <title>Leishmania infection induces a limited differential gene expression in the sand fly midgut.</title>
        <authorList>
            <person name="Coutinho-Abreu I.V."/>
            <person name="Serafim T.D."/>
            <person name="Meneses C."/>
            <person name="Kamhawi S."/>
            <person name="Oliveira F."/>
            <person name="Valenzuela J.G."/>
        </authorList>
    </citation>
    <scope>NUCLEOTIDE SEQUENCE</scope>
    <source>
        <strain evidence="2">Jacobina</strain>
        <tissue evidence="2">Midgut</tissue>
    </source>
</reference>
<protein>
    <submittedName>
        <fullName evidence="2">Putative secreted protein</fullName>
    </submittedName>
</protein>
<sequence length="74" mass="9000">MMLIIHITLCLSHTESASRTMALYFWVGFLHRVIECGGEQYFFLSIYFFLFFFQHDTRMERTIQNIFFPEEFSL</sequence>
<name>A0A7G3AQ74_LUTLO</name>
<feature type="chain" id="PRO_5028845906" evidence="1">
    <location>
        <begin position="18"/>
        <end position="74"/>
    </location>
</feature>
<dbReference type="AlphaFoldDB" id="A0A7G3AQ74"/>
<dbReference type="EMBL" id="GITU01004723">
    <property type="protein sequence ID" value="MBC1173426.1"/>
    <property type="molecule type" value="Transcribed_RNA"/>
</dbReference>
<proteinExistence type="predicted"/>
<accession>A0A7G3AQ74</accession>
<evidence type="ECO:0000256" key="1">
    <source>
        <dbReference type="SAM" id="SignalP"/>
    </source>
</evidence>
<keyword evidence="1" id="KW-0732">Signal</keyword>
<feature type="signal peptide" evidence="1">
    <location>
        <begin position="1"/>
        <end position="17"/>
    </location>
</feature>